<gene>
    <name evidence="7" type="ORF">ACFSQZ_04225</name>
</gene>
<feature type="domain" description="Blue (type 1) copper" evidence="6">
    <location>
        <begin position="847"/>
        <end position="960"/>
    </location>
</feature>
<dbReference type="PROSITE" id="PS00196">
    <property type="entry name" value="COPPER_BLUE"/>
    <property type="match status" value="1"/>
</dbReference>
<dbReference type="SUPFAM" id="SSF50952">
    <property type="entry name" value="Soluble quinoprotein glucose dehydrogenase"/>
    <property type="match status" value="1"/>
</dbReference>
<dbReference type="PANTHER" id="PTHR33546:SF1">
    <property type="entry name" value="LARGE, MULTIFUNCTIONAL SECRETED PROTEIN"/>
    <property type="match status" value="1"/>
</dbReference>
<dbReference type="EMBL" id="JBHUJC010000011">
    <property type="protein sequence ID" value="MFD2275667.1"/>
    <property type="molecule type" value="Genomic_DNA"/>
</dbReference>
<evidence type="ECO:0000259" key="6">
    <source>
        <dbReference type="Pfam" id="PF00127"/>
    </source>
</evidence>
<protein>
    <submittedName>
        <fullName evidence="7">Plastocyanin/azurin family copper-binding protein</fullName>
    </submittedName>
</protein>
<dbReference type="InterPro" id="IPR000923">
    <property type="entry name" value="BlueCu_1"/>
</dbReference>
<feature type="signal peptide" evidence="5">
    <location>
        <begin position="1"/>
        <end position="17"/>
    </location>
</feature>
<keyword evidence="3" id="KW-0249">Electron transport</keyword>
<evidence type="ECO:0000256" key="4">
    <source>
        <dbReference type="ARBA" id="ARBA00023008"/>
    </source>
</evidence>
<accession>A0ABW5DZB0</accession>
<dbReference type="Proteomes" id="UP001597297">
    <property type="component" value="Unassembled WGS sequence"/>
</dbReference>
<keyword evidence="8" id="KW-1185">Reference proteome</keyword>
<evidence type="ECO:0000313" key="8">
    <source>
        <dbReference type="Proteomes" id="UP001597297"/>
    </source>
</evidence>
<dbReference type="InterPro" id="IPR011041">
    <property type="entry name" value="Quinoprot_gluc/sorb_DH_b-prop"/>
</dbReference>
<dbReference type="RefSeq" id="WP_377094807.1">
    <property type="nucleotide sequence ID" value="NZ_JBHSJM010000001.1"/>
</dbReference>
<keyword evidence="2" id="KW-0479">Metal-binding</keyword>
<proteinExistence type="predicted"/>
<dbReference type="InterPro" id="IPR008972">
    <property type="entry name" value="Cupredoxin"/>
</dbReference>
<comment type="caution">
    <text evidence="7">The sequence shown here is derived from an EMBL/GenBank/DDBJ whole genome shotgun (WGS) entry which is preliminary data.</text>
</comment>
<dbReference type="Pfam" id="PF00127">
    <property type="entry name" value="Copper-bind"/>
    <property type="match status" value="1"/>
</dbReference>
<keyword evidence="4" id="KW-0186">Copper</keyword>
<feature type="chain" id="PRO_5046519447" evidence="5">
    <location>
        <begin position="18"/>
        <end position="960"/>
    </location>
</feature>
<evidence type="ECO:0000256" key="2">
    <source>
        <dbReference type="ARBA" id="ARBA00022723"/>
    </source>
</evidence>
<keyword evidence="5" id="KW-0732">Signal</keyword>
<evidence type="ECO:0000256" key="3">
    <source>
        <dbReference type="ARBA" id="ARBA00022982"/>
    </source>
</evidence>
<keyword evidence="1" id="KW-0813">Transport</keyword>
<dbReference type="InterPro" id="IPR028871">
    <property type="entry name" value="BlueCu_1_BS"/>
</dbReference>
<evidence type="ECO:0000313" key="7">
    <source>
        <dbReference type="EMBL" id="MFD2275667.1"/>
    </source>
</evidence>
<dbReference type="SUPFAM" id="SSF49503">
    <property type="entry name" value="Cupredoxins"/>
    <property type="match status" value="1"/>
</dbReference>
<reference evidence="8" key="1">
    <citation type="journal article" date="2019" name="Int. J. Syst. Evol. Microbiol.">
        <title>The Global Catalogue of Microorganisms (GCM) 10K type strain sequencing project: providing services to taxonomists for standard genome sequencing and annotation.</title>
        <authorList>
            <consortium name="The Broad Institute Genomics Platform"/>
            <consortium name="The Broad Institute Genome Sequencing Center for Infectious Disease"/>
            <person name="Wu L."/>
            <person name="Ma J."/>
        </authorList>
    </citation>
    <scope>NUCLEOTIDE SEQUENCE [LARGE SCALE GENOMIC DNA]</scope>
    <source>
        <strain evidence="8">JCM 16545</strain>
    </source>
</reference>
<dbReference type="CDD" id="cd04233">
    <property type="entry name" value="Auracyanin"/>
    <property type="match status" value="1"/>
</dbReference>
<evidence type="ECO:0000256" key="1">
    <source>
        <dbReference type="ARBA" id="ARBA00022448"/>
    </source>
</evidence>
<sequence length="960" mass="106067">MYKSTLLFLASVPLLHAAELNVANASKHPYADVKQGREDYRFADKKTNEVRLYDFYQRQADYYMDPANEVPAIIPAYPGLDGGSHGHWGKHNQNNYKDPRWNAMGQSQFWGQEMDNVITDSVSVLVDSEQKLYTAFSPKTNLSFYRFWSGSQPVFNPTRWGIGRGVTLKGKASFGSNGKTIKLAYDRSKPSKAVVGWLVDRSKQEYLGMYDSQGVSVFAYKLDGSEVLDAVQGLPNGVYQRTLEFVSDFEGAEVALFDIKGKSLKVSDGIATGLLADGKTKFAVRTQAAGENIFKAKGNTLVLSIAKQLAGSGMNIFMSADKKALGDKLVAAEKGAKKVRLSELVKKPKSRWSDDMQNLAVTKAKDDAAYVIDDFDIPLENKNNSMLFLSGIDFNKDGAAFISTLMGEVYKVTGLTGSQTKWQKIATGLNQPLGLQVWDEKVYVLEREQITELQDLDGDGETDFYSNFSNTFPTQMGSHTHTYGLERDADGNIYFVSGITGYRLSPDGKEYTALSTGIRNGMGFGSMSDGTILVGPQEGTSTPASAILELKEGDNHGFKNREALSVPLGYVPRGIDNSTGGFLEVEDTRWGPLGDKGLVSVCYGYGSWYQILFDKSFSKEQTRQIATVPMKGEFASGVLRAAVNPVDGQVYTVGLDGWGDYALADGCLHRIRYTGKPMYEPLGFATSDNGITVHFENELDAAAVKDVKHYFAQMWDYNHTKQYGSPEFSLKEPKSLGHDPLNVKSAHLLADKKSIFVEIPDLQPAMQMHLRMHLKTANGTEFKTDLFPTILNLGEYKEFEGAAPKMDKNREFVLRSDRVEGEIENLDTQSGEQDDHAKKVVVSTPPGLKFDKTSFKVKAGESVALVLKNADVMPHNLVIVKPGKKQAVGEAAFKMLSDPEALKKSYVPDDKSDVIAFTFVVDPKGSHTTYFTAPEQKGEYPYICTFPGHWQVMQGKMIVE</sequence>
<dbReference type="Gene3D" id="2.60.40.420">
    <property type="entry name" value="Cupredoxins - blue copper proteins"/>
    <property type="match status" value="1"/>
</dbReference>
<evidence type="ECO:0000256" key="5">
    <source>
        <dbReference type="SAM" id="SignalP"/>
    </source>
</evidence>
<name>A0ABW5DZB0_9BACT</name>
<dbReference type="PANTHER" id="PTHR33546">
    <property type="entry name" value="LARGE, MULTIFUNCTIONAL SECRETED PROTEIN-RELATED"/>
    <property type="match status" value="1"/>
</dbReference>
<organism evidence="7 8">
    <name type="scientific">Rubritalea spongiae</name>
    <dbReference type="NCBI Taxonomy" id="430797"/>
    <lineage>
        <taxon>Bacteria</taxon>
        <taxon>Pseudomonadati</taxon>
        <taxon>Verrucomicrobiota</taxon>
        <taxon>Verrucomicrobiia</taxon>
        <taxon>Verrucomicrobiales</taxon>
        <taxon>Rubritaleaceae</taxon>
        <taxon>Rubritalea</taxon>
    </lineage>
</organism>